<comment type="caution">
    <text evidence="5">The sequence shown here is derived from an EMBL/GenBank/DDBJ whole genome shotgun (WGS) entry which is preliminary data.</text>
</comment>
<evidence type="ECO:0000256" key="2">
    <source>
        <dbReference type="ARBA" id="ARBA00022801"/>
    </source>
</evidence>
<dbReference type="PATRIC" id="fig|1502.174.peg.1833"/>
<feature type="transmembrane region" description="Helical" evidence="4">
    <location>
        <begin position="12"/>
        <end position="30"/>
    </location>
</feature>
<evidence type="ECO:0000256" key="1">
    <source>
        <dbReference type="ARBA" id="ARBA00009209"/>
    </source>
</evidence>
<dbReference type="Gene3D" id="1.50.10.10">
    <property type="match status" value="1"/>
</dbReference>
<accession>A0A133N4F9</accession>
<gene>
    <name evidence="5" type="ORF">HMPREF3222_01818</name>
</gene>
<sequence length="379" mass="43469">MDKALGGDVLKKWLIAIGGILIIAIFILFFNREYLKPVHMDVNWDDNFNPPEEKMLFDFIEKDLSKSGYGIYTNYLDTSSEGDITKGHSVLSESEGLMMLYSVNANNRELFDEHFDIVKGMRLKNGLISWRKEGNENSPSSATIDELRIIKALLLANNRWGSFYYKFYAINIANSLLKHAEENETLVDYIDNYGKGNTTTLCYLDLPTMKLLSQVDKKWEGIYEKSNSIIENGKISEEVPLYRKVFYQETQKYDEEENVDLLLSTIVILNRIEAGENEESSIKWIKEKFKKDGFLVATYNAKNGEATSQIESPSIYSNVALIANHIGDKELFNKAIDKLKYYQIKNKDSVLYGGFGDENTQSVYSFDNLNALLAFQKYK</sequence>
<dbReference type="InterPro" id="IPR002037">
    <property type="entry name" value="Glyco_hydro_8"/>
</dbReference>
<organism evidence="5 6">
    <name type="scientific">Clostridium perfringens</name>
    <dbReference type="NCBI Taxonomy" id="1502"/>
    <lineage>
        <taxon>Bacteria</taxon>
        <taxon>Bacillati</taxon>
        <taxon>Bacillota</taxon>
        <taxon>Clostridia</taxon>
        <taxon>Eubacteriales</taxon>
        <taxon>Clostridiaceae</taxon>
        <taxon>Clostridium</taxon>
    </lineage>
</organism>
<evidence type="ECO:0000313" key="6">
    <source>
        <dbReference type="Proteomes" id="UP000070646"/>
    </source>
</evidence>
<keyword evidence="4" id="KW-1133">Transmembrane helix</keyword>
<dbReference type="GO" id="GO:0005975">
    <property type="term" value="P:carbohydrate metabolic process"/>
    <property type="evidence" value="ECO:0007669"/>
    <property type="project" value="InterPro"/>
</dbReference>
<dbReference type="Pfam" id="PF01270">
    <property type="entry name" value="Glyco_hydro_8"/>
    <property type="match status" value="1"/>
</dbReference>
<reference evidence="5 6" key="1">
    <citation type="submission" date="2016-01" db="EMBL/GenBank/DDBJ databases">
        <authorList>
            <person name="Oliw E.H."/>
        </authorList>
    </citation>
    <scope>NUCLEOTIDE SEQUENCE [LARGE SCALE GENOMIC DNA]</scope>
    <source>
        <strain evidence="5 6">MJR7757A</strain>
    </source>
</reference>
<dbReference type="GO" id="GO:0004553">
    <property type="term" value="F:hydrolase activity, hydrolyzing O-glycosyl compounds"/>
    <property type="evidence" value="ECO:0007669"/>
    <property type="project" value="InterPro"/>
</dbReference>
<dbReference type="EMBL" id="LRPU01000088">
    <property type="protein sequence ID" value="KXA11195.1"/>
    <property type="molecule type" value="Genomic_DNA"/>
</dbReference>
<dbReference type="AlphaFoldDB" id="A0A133N4F9"/>
<keyword evidence="3" id="KW-0326">Glycosidase</keyword>
<keyword evidence="4" id="KW-0812">Transmembrane</keyword>
<dbReference type="InterPro" id="IPR012341">
    <property type="entry name" value="6hp_glycosidase-like_sf"/>
</dbReference>
<protein>
    <submittedName>
        <fullName evidence="5">Glycosyl hydrolase family 8</fullName>
    </submittedName>
</protein>
<keyword evidence="4" id="KW-0472">Membrane</keyword>
<proteinExistence type="inferred from homology"/>
<evidence type="ECO:0000313" key="5">
    <source>
        <dbReference type="EMBL" id="KXA11195.1"/>
    </source>
</evidence>
<comment type="similarity">
    <text evidence="1">Belongs to the glycosyl hydrolase 8 (cellulase D) family.</text>
</comment>
<keyword evidence="2 5" id="KW-0378">Hydrolase</keyword>
<name>A0A133N4F9_CLOPF</name>
<evidence type="ECO:0000256" key="3">
    <source>
        <dbReference type="ARBA" id="ARBA00023295"/>
    </source>
</evidence>
<evidence type="ECO:0000256" key="4">
    <source>
        <dbReference type="SAM" id="Phobius"/>
    </source>
</evidence>
<dbReference type="SUPFAM" id="SSF48208">
    <property type="entry name" value="Six-hairpin glycosidases"/>
    <property type="match status" value="1"/>
</dbReference>
<dbReference type="InterPro" id="IPR008928">
    <property type="entry name" value="6-hairpin_glycosidase_sf"/>
</dbReference>
<dbReference type="Proteomes" id="UP000070646">
    <property type="component" value="Unassembled WGS sequence"/>
</dbReference>